<comment type="caution">
    <text evidence="1">The sequence shown here is derived from an EMBL/GenBank/DDBJ whole genome shotgun (WGS) entry which is preliminary data.</text>
</comment>
<dbReference type="EMBL" id="QFMX01000015">
    <property type="protein sequence ID" value="PZO72118.1"/>
    <property type="molecule type" value="Genomic_DNA"/>
</dbReference>
<evidence type="ECO:0000313" key="2">
    <source>
        <dbReference type="Proteomes" id="UP000249555"/>
    </source>
</evidence>
<dbReference type="Proteomes" id="UP000249555">
    <property type="component" value="Unassembled WGS sequence"/>
</dbReference>
<reference evidence="1 2" key="1">
    <citation type="submission" date="2017-08" db="EMBL/GenBank/DDBJ databases">
        <title>Infants hospitalized years apart are colonized by the same room-sourced microbial strains.</title>
        <authorList>
            <person name="Brooks B."/>
            <person name="Olm M.R."/>
            <person name="Firek B.A."/>
            <person name="Baker R."/>
            <person name="Thomas B.C."/>
            <person name="Morowitz M.J."/>
            <person name="Banfield J.F."/>
        </authorList>
    </citation>
    <scope>NUCLEOTIDE SEQUENCE [LARGE SCALE GENOMIC DNA]</scope>
    <source>
        <strain evidence="1">S2_018_000_R3_119</strain>
    </source>
</reference>
<name>A0A2W5AVJ6_9SPHN</name>
<protein>
    <submittedName>
        <fullName evidence="1">Uncharacterized protein</fullName>
    </submittedName>
</protein>
<evidence type="ECO:0000313" key="1">
    <source>
        <dbReference type="EMBL" id="PZO72118.1"/>
    </source>
</evidence>
<gene>
    <name evidence="1" type="ORF">DI640_13380</name>
</gene>
<accession>A0A2W5AVJ6</accession>
<organism evidence="1 2">
    <name type="scientific">Sphingomonas taxi</name>
    <dbReference type="NCBI Taxonomy" id="1549858"/>
    <lineage>
        <taxon>Bacteria</taxon>
        <taxon>Pseudomonadati</taxon>
        <taxon>Pseudomonadota</taxon>
        <taxon>Alphaproteobacteria</taxon>
        <taxon>Sphingomonadales</taxon>
        <taxon>Sphingomonadaceae</taxon>
        <taxon>Sphingomonas</taxon>
    </lineage>
</organism>
<sequence length="74" mass="8389">MALRQDPSFARAYRALQLRGLLSVDLYDKRGADLADTLEWRLLGTDDCVDLPYPIPLEARYRLPVSANRRPAGD</sequence>
<proteinExistence type="predicted"/>
<dbReference type="AlphaFoldDB" id="A0A2W5AVJ6"/>